<feature type="region of interest" description="Disordered" evidence="1">
    <location>
        <begin position="43"/>
        <end position="72"/>
    </location>
</feature>
<proteinExistence type="predicted"/>
<accession>F4RPR2</accession>
<dbReference type="RefSeq" id="XP_007411077.1">
    <property type="nucleotide sequence ID" value="XM_007411015.1"/>
</dbReference>
<dbReference type="InParanoid" id="F4RPR2"/>
<dbReference type="KEGG" id="mlr:MELLADRAFT_87856"/>
<reference evidence="3" key="1">
    <citation type="journal article" date="2011" name="Proc. Natl. Acad. Sci. U.S.A.">
        <title>Obligate biotrophy features unraveled by the genomic analysis of rust fungi.</title>
        <authorList>
            <person name="Duplessis S."/>
            <person name="Cuomo C.A."/>
            <person name="Lin Y.-C."/>
            <person name="Aerts A."/>
            <person name="Tisserant E."/>
            <person name="Veneault-Fourrey C."/>
            <person name="Joly D.L."/>
            <person name="Hacquard S."/>
            <person name="Amselem J."/>
            <person name="Cantarel B.L."/>
            <person name="Chiu R."/>
            <person name="Coutinho P.M."/>
            <person name="Feau N."/>
            <person name="Field M."/>
            <person name="Frey P."/>
            <person name="Gelhaye E."/>
            <person name="Goldberg J."/>
            <person name="Grabherr M.G."/>
            <person name="Kodira C.D."/>
            <person name="Kohler A."/>
            <person name="Kuees U."/>
            <person name="Lindquist E.A."/>
            <person name="Lucas S.M."/>
            <person name="Mago R."/>
            <person name="Mauceli E."/>
            <person name="Morin E."/>
            <person name="Murat C."/>
            <person name="Pangilinan J.L."/>
            <person name="Park R."/>
            <person name="Pearson M."/>
            <person name="Quesneville H."/>
            <person name="Rouhier N."/>
            <person name="Sakthikumar S."/>
            <person name="Salamov A.A."/>
            <person name="Schmutz J."/>
            <person name="Selles B."/>
            <person name="Shapiro H."/>
            <person name="Tanguay P."/>
            <person name="Tuskan G.A."/>
            <person name="Henrissat B."/>
            <person name="Van de Peer Y."/>
            <person name="Rouze P."/>
            <person name="Ellis J.G."/>
            <person name="Dodds P.N."/>
            <person name="Schein J.E."/>
            <person name="Zhong S."/>
            <person name="Hamelin R.C."/>
            <person name="Grigoriev I.V."/>
            <person name="Szabo L.J."/>
            <person name="Martin F."/>
        </authorList>
    </citation>
    <scope>NUCLEOTIDE SEQUENCE [LARGE SCALE GENOMIC DNA]</scope>
    <source>
        <strain evidence="3">98AG31 / pathotype 3-4-7</strain>
    </source>
</reference>
<dbReference type="EMBL" id="GL883112">
    <property type="protein sequence ID" value="EGG05588.1"/>
    <property type="molecule type" value="Genomic_DNA"/>
</dbReference>
<sequence>MAQTTQDNTSIPSPQIQPNHSIGALRVMAERLLAEQADNEELLATISHAPAQSSPNNEWPEDAMGTDDEADRLDDSVLQVLELLGPALSDEDDSSDSKSETEQRQLLYQALEMLNDEDLDDEDDPEYEALLDAELAKVHKEEEANGWFPFKKKEGVVRALKKRLKERFGQSIVQCMSPLGTLLFGLKIEDIIRQDLANPFISPHIVTIPEHTAGTSIPITRLSQSSKWLKEFDREI</sequence>
<dbReference type="HOGENOM" id="CLU_1175650_0_0_1"/>
<evidence type="ECO:0000256" key="1">
    <source>
        <dbReference type="SAM" id="MobiDB-lite"/>
    </source>
</evidence>
<dbReference type="OrthoDB" id="2507436at2759"/>
<feature type="compositionally biased region" description="Acidic residues" evidence="1">
    <location>
        <begin position="59"/>
        <end position="72"/>
    </location>
</feature>
<keyword evidence="3" id="KW-1185">Reference proteome</keyword>
<dbReference type="Proteomes" id="UP000001072">
    <property type="component" value="Unassembled WGS sequence"/>
</dbReference>
<organism evidence="3">
    <name type="scientific">Melampsora larici-populina (strain 98AG31 / pathotype 3-4-7)</name>
    <name type="common">Poplar leaf rust fungus</name>
    <dbReference type="NCBI Taxonomy" id="747676"/>
    <lineage>
        <taxon>Eukaryota</taxon>
        <taxon>Fungi</taxon>
        <taxon>Dikarya</taxon>
        <taxon>Basidiomycota</taxon>
        <taxon>Pucciniomycotina</taxon>
        <taxon>Pucciniomycetes</taxon>
        <taxon>Pucciniales</taxon>
        <taxon>Melampsoraceae</taxon>
        <taxon>Melampsora</taxon>
    </lineage>
</organism>
<feature type="region of interest" description="Disordered" evidence="1">
    <location>
        <begin position="1"/>
        <end position="22"/>
    </location>
</feature>
<name>F4RPR2_MELLP</name>
<protein>
    <submittedName>
        <fullName evidence="2">Uncharacterized protein</fullName>
    </submittedName>
</protein>
<feature type="compositionally biased region" description="Polar residues" evidence="1">
    <location>
        <begin position="1"/>
        <end position="20"/>
    </location>
</feature>
<gene>
    <name evidence="2" type="ORF">MELLADRAFT_87856</name>
</gene>
<evidence type="ECO:0000313" key="3">
    <source>
        <dbReference type="Proteomes" id="UP000001072"/>
    </source>
</evidence>
<dbReference type="VEuPathDB" id="FungiDB:MELLADRAFT_87856"/>
<evidence type="ECO:0000313" key="2">
    <source>
        <dbReference type="EMBL" id="EGG05588.1"/>
    </source>
</evidence>
<dbReference type="GeneID" id="18934666"/>
<dbReference type="AlphaFoldDB" id="F4RPR2"/>